<feature type="region of interest" description="Disordered" evidence="5">
    <location>
        <begin position="1"/>
        <end position="60"/>
    </location>
</feature>
<dbReference type="PROSITE" id="PS00518">
    <property type="entry name" value="ZF_RING_1"/>
    <property type="match status" value="1"/>
</dbReference>
<dbReference type="HOGENOM" id="CLU_605753_0_0_1"/>
<feature type="compositionally biased region" description="Acidic residues" evidence="5">
    <location>
        <begin position="391"/>
        <end position="401"/>
    </location>
</feature>
<dbReference type="OrthoDB" id="6105938at2759"/>
<dbReference type="PROSITE" id="PS50089">
    <property type="entry name" value="ZF_RING_2"/>
    <property type="match status" value="1"/>
</dbReference>
<dbReference type="SUPFAM" id="SSF57850">
    <property type="entry name" value="RING/U-box"/>
    <property type="match status" value="1"/>
</dbReference>
<evidence type="ECO:0000313" key="9">
    <source>
        <dbReference type="Proteomes" id="UP000001744"/>
    </source>
</evidence>
<evidence type="ECO:0000256" key="4">
    <source>
        <dbReference type="PROSITE-ProRule" id="PRU00175"/>
    </source>
</evidence>
<dbReference type="InterPro" id="IPR017907">
    <property type="entry name" value="Znf_RING_CS"/>
</dbReference>
<feature type="compositionally biased region" description="Basic residues" evidence="5">
    <location>
        <begin position="433"/>
        <end position="442"/>
    </location>
</feature>
<evidence type="ECO:0000256" key="3">
    <source>
        <dbReference type="ARBA" id="ARBA00022833"/>
    </source>
</evidence>
<evidence type="ECO:0000259" key="6">
    <source>
        <dbReference type="PROSITE" id="PS50089"/>
    </source>
</evidence>
<dbReference type="OMA" id="NSEMTDY"/>
<dbReference type="JaponicusDB" id="SJAG_03615">
    <property type="gene designation" value="dbl5"/>
</dbReference>
<feature type="compositionally biased region" description="Acidic residues" evidence="5">
    <location>
        <begin position="270"/>
        <end position="292"/>
    </location>
</feature>
<feature type="compositionally biased region" description="Polar residues" evidence="5">
    <location>
        <begin position="41"/>
        <end position="54"/>
    </location>
</feature>
<keyword evidence="2 4" id="KW-0863">Zinc-finger</keyword>
<evidence type="ECO:0000313" key="8">
    <source>
        <dbReference type="JaponicusDB" id="SJAG_03615"/>
    </source>
</evidence>
<accession>B6K4Q3</accession>
<dbReference type="AlphaFoldDB" id="B6K4Q3"/>
<dbReference type="Gene3D" id="3.30.40.10">
    <property type="entry name" value="Zinc/RING finger domain, C3HC4 (zinc finger)"/>
    <property type="match status" value="1"/>
</dbReference>
<dbReference type="STRING" id="402676.B6K4Q3"/>
<dbReference type="InterPro" id="IPR013083">
    <property type="entry name" value="Znf_RING/FYVE/PHD"/>
</dbReference>
<dbReference type="GeneID" id="7051323"/>
<feature type="compositionally biased region" description="Acidic residues" evidence="5">
    <location>
        <begin position="332"/>
        <end position="348"/>
    </location>
</feature>
<dbReference type="eggNOG" id="KOG2177">
    <property type="taxonomic scope" value="Eukaryota"/>
</dbReference>
<keyword evidence="9" id="KW-1185">Reference proteome</keyword>
<dbReference type="EMBL" id="KE651167">
    <property type="protein sequence ID" value="EEB08460.1"/>
    <property type="molecule type" value="Genomic_DNA"/>
</dbReference>
<name>B6K4Q3_SCHJY</name>
<protein>
    <submittedName>
        <fullName evidence="7">Ubiquitin-protein ligase E3</fullName>
    </submittedName>
</protein>
<dbReference type="SMART" id="SM00184">
    <property type="entry name" value="RING"/>
    <property type="match status" value="1"/>
</dbReference>
<organism evidence="7 9">
    <name type="scientific">Schizosaccharomyces japonicus (strain yFS275 / FY16936)</name>
    <name type="common">Fission yeast</name>
    <dbReference type="NCBI Taxonomy" id="402676"/>
    <lineage>
        <taxon>Eukaryota</taxon>
        <taxon>Fungi</taxon>
        <taxon>Dikarya</taxon>
        <taxon>Ascomycota</taxon>
        <taxon>Taphrinomycotina</taxon>
        <taxon>Schizosaccharomycetes</taxon>
        <taxon>Schizosaccharomycetales</taxon>
        <taxon>Schizosaccharomycetaceae</taxon>
        <taxon>Schizosaccharomyces</taxon>
    </lineage>
</organism>
<dbReference type="GO" id="GO:0016874">
    <property type="term" value="F:ligase activity"/>
    <property type="evidence" value="ECO:0007669"/>
    <property type="project" value="UniProtKB-KW"/>
</dbReference>
<gene>
    <name evidence="8" type="primary">dbl5</name>
    <name evidence="7" type="ORF">SJAG_03615</name>
</gene>
<dbReference type="Proteomes" id="UP000001744">
    <property type="component" value="Unassembled WGS sequence"/>
</dbReference>
<sequence length="453" mass="50706">MVKRARTDQPAVSGEAVGIEIDPANENSVPNQQDQRRDSASLASSGPPFSSTLSEAADPAETAEVATKPTFEDVAGAVRSSLTCPVCTETFFKPYTTHCGHTYCYRCLDAWIKTSRTCPSCRQKLYLEPVPAYIVNDLISRLSKCMNELQSAAKSDRRADSAAEGGPLFGGVFLKPFEQFGRVFHDAEDGVLRCRRCQWEVENANECLHCGYQLREDEDSNGDSDPETVWSDELRAVRDSSRRLHQQQQAITTHGRVPITAVPDDWTGFDSEENGDDDDDDEHGDDLEDEELPYSGAGEYDMDDDFIDNGTSSQFPGASQPDESFVDHEYGFDDEDEDEDEDNEDDTWIYDRNMTEHSHARDSKEAEELHDELNDLIGTSMDRMRDKVVGDDADDDDDDDEAAFSHQVLLNAQAPDVSMQEALLTDPPSPVLQHRRTTRRSRTVIQDDSDEDE</sequence>
<dbReference type="RefSeq" id="XP_002174753.1">
    <property type="nucleotide sequence ID" value="XM_002174717.2"/>
</dbReference>
<feature type="region of interest" description="Disordered" evidence="5">
    <location>
        <begin position="240"/>
        <end position="401"/>
    </location>
</feature>
<dbReference type="CDD" id="cd16568">
    <property type="entry name" value="RING-HC_ScPSH1-like"/>
    <property type="match status" value="1"/>
</dbReference>
<proteinExistence type="predicted"/>
<evidence type="ECO:0000256" key="1">
    <source>
        <dbReference type="ARBA" id="ARBA00022723"/>
    </source>
</evidence>
<evidence type="ECO:0000256" key="5">
    <source>
        <dbReference type="SAM" id="MobiDB-lite"/>
    </source>
</evidence>
<dbReference type="Pfam" id="PF13639">
    <property type="entry name" value="zf-RING_2"/>
    <property type="match status" value="1"/>
</dbReference>
<keyword evidence="1" id="KW-0479">Metal-binding</keyword>
<feature type="domain" description="RING-type" evidence="6">
    <location>
        <begin position="84"/>
        <end position="122"/>
    </location>
</feature>
<feature type="region of interest" description="Disordered" evidence="5">
    <location>
        <begin position="419"/>
        <end position="453"/>
    </location>
</feature>
<dbReference type="InterPro" id="IPR001841">
    <property type="entry name" value="Znf_RING"/>
</dbReference>
<evidence type="ECO:0000256" key="2">
    <source>
        <dbReference type="ARBA" id="ARBA00022771"/>
    </source>
</evidence>
<dbReference type="GO" id="GO:0008270">
    <property type="term" value="F:zinc ion binding"/>
    <property type="evidence" value="ECO:0007669"/>
    <property type="project" value="UniProtKB-KW"/>
</dbReference>
<dbReference type="PANTHER" id="PTHR23327">
    <property type="entry name" value="RING FINGER PROTEIN 127"/>
    <property type="match status" value="1"/>
</dbReference>
<keyword evidence="7" id="KW-0436">Ligase</keyword>
<reference evidence="7 9" key="1">
    <citation type="journal article" date="2011" name="Science">
        <title>Comparative functional genomics of the fission yeasts.</title>
        <authorList>
            <person name="Rhind N."/>
            <person name="Chen Z."/>
            <person name="Yassour M."/>
            <person name="Thompson D.A."/>
            <person name="Haas B.J."/>
            <person name="Habib N."/>
            <person name="Wapinski I."/>
            <person name="Roy S."/>
            <person name="Lin M.F."/>
            <person name="Heiman D.I."/>
            <person name="Young S.K."/>
            <person name="Furuya K."/>
            <person name="Guo Y."/>
            <person name="Pidoux A."/>
            <person name="Chen H.M."/>
            <person name="Robbertse B."/>
            <person name="Goldberg J.M."/>
            <person name="Aoki K."/>
            <person name="Bayne E.H."/>
            <person name="Berlin A.M."/>
            <person name="Desjardins C.A."/>
            <person name="Dobbs E."/>
            <person name="Dukaj L."/>
            <person name="Fan L."/>
            <person name="FitzGerald M.G."/>
            <person name="French C."/>
            <person name="Gujja S."/>
            <person name="Hansen K."/>
            <person name="Keifenheim D."/>
            <person name="Levin J.Z."/>
            <person name="Mosher R.A."/>
            <person name="Mueller C.A."/>
            <person name="Pfiffner J."/>
            <person name="Priest M."/>
            <person name="Russ C."/>
            <person name="Smialowska A."/>
            <person name="Swoboda P."/>
            <person name="Sykes S.M."/>
            <person name="Vaughn M."/>
            <person name="Vengrova S."/>
            <person name="Yoder R."/>
            <person name="Zeng Q."/>
            <person name="Allshire R."/>
            <person name="Baulcombe D."/>
            <person name="Birren B.W."/>
            <person name="Brown W."/>
            <person name="Ekwall K."/>
            <person name="Kellis M."/>
            <person name="Leatherwood J."/>
            <person name="Levin H."/>
            <person name="Margalit H."/>
            <person name="Martienssen R."/>
            <person name="Nieduszynski C.A."/>
            <person name="Spatafora J.W."/>
            <person name="Friedman N."/>
            <person name="Dalgaard J.Z."/>
            <person name="Baumann P."/>
            <person name="Niki H."/>
            <person name="Regev A."/>
            <person name="Nusbaum C."/>
        </authorList>
    </citation>
    <scope>NUCLEOTIDE SEQUENCE [LARGE SCALE GENOMIC DNA]</scope>
    <source>
        <strain evidence="9">yFS275 / FY16936</strain>
    </source>
</reference>
<dbReference type="VEuPathDB" id="FungiDB:SJAG_03615"/>
<dbReference type="PANTHER" id="PTHR23327:SF51">
    <property type="entry name" value="TRANSCRIPTIONAL REGULATOR OF YEAST FORM ADHERENCE 3"/>
    <property type="match status" value="1"/>
</dbReference>
<evidence type="ECO:0000313" key="7">
    <source>
        <dbReference type="EMBL" id="EEB08460.1"/>
    </source>
</evidence>
<feature type="compositionally biased region" description="Basic and acidic residues" evidence="5">
    <location>
        <begin position="353"/>
        <end position="373"/>
    </location>
</feature>
<keyword evidence="3" id="KW-0862">Zinc</keyword>